<evidence type="ECO:0000313" key="2">
    <source>
        <dbReference type="EMBL" id="MBU5491516.1"/>
    </source>
</evidence>
<proteinExistence type="predicted"/>
<sequence>MAKNKIKFSEDKKYHKWRRIGFYCLYAAIALAVVCIVLGQVFGMDSKPCLYSGYAAIVLVIWFYLINFFKWRCPNCHKTLPLLGPVLECRVCKHKFVDDKGNQVW</sequence>
<evidence type="ECO:0000313" key="3">
    <source>
        <dbReference type="Proteomes" id="UP000783588"/>
    </source>
</evidence>
<dbReference type="Proteomes" id="UP000783588">
    <property type="component" value="Unassembled WGS sequence"/>
</dbReference>
<organism evidence="2 3">
    <name type="scientific">Butyricicoccus intestinisimiae</name>
    <dbReference type="NCBI Taxonomy" id="2841509"/>
    <lineage>
        <taxon>Bacteria</taxon>
        <taxon>Bacillati</taxon>
        <taxon>Bacillota</taxon>
        <taxon>Clostridia</taxon>
        <taxon>Eubacteriales</taxon>
        <taxon>Butyricicoccaceae</taxon>
        <taxon>Butyricicoccus</taxon>
    </lineage>
</organism>
<feature type="transmembrane region" description="Helical" evidence="1">
    <location>
        <begin position="20"/>
        <end position="39"/>
    </location>
</feature>
<gene>
    <name evidence="2" type="ORF">KQI75_12975</name>
</gene>
<feature type="transmembrane region" description="Helical" evidence="1">
    <location>
        <begin position="51"/>
        <end position="69"/>
    </location>
</feature>
<dbReference type="EMBL" id="JAHLQI010000010">
    <property type="protein sequence ID" value="MBU5491516.1"/>
    <property type="molecule type" value="Genomic_DNA"/>
</dbReference>
<keyword evidence="3" id="KW-1185">Reference proteome</keyword>
<comment type="caution">
    <text evidence="2">The sequence shown here is derived from an EMBL/GenBank/DDBJ whole genome shotgun (WGS) entry which is preliminary data.</text>
</comment>
<protein>
    <submittedName>
        <fullName evidence="2">Uncharacterized protein</fullName>
    </submittedName>
</protein>
<keyword evidence="1" id="KW-0472">Membrane</keyword>
<accession>A0ABS6EWM7</accession>
<evidence type="ECO:0000256" key="1">
    <source>
        <dbReference type="SAM" id="Phobius"/>
    </source>
</evidence>
<keyword evidence="1" id="KW-0812">Transmembrane</keyword>
<name>A0ABS6EWM7_9FIRM</name>
<keyword evidence="1" id="KW-1133">Transmembrane helix</keyword>
<dbReference type="RefSeq" id="WP_216471259.1">
    <property type="nucleotide sequence ID" value="NZ_JAHLQI010000010.1"/>
</dbReference>
<reference evidence="2 3" key="1">
    <citation type="submission" date="2021-06" db="EMBL/GenBank/DDBJ databases">
        <authorList>
            <person name="Sun Q."/>
            <person name="Li D."/>
        </authorList>
    </citation>
    <scope>NUCLEOTIDE SEQUENCE [LARGE SCALE GENOMIC DNA]</scope>
    <source>
        <strain evidence="2 3">MSJd-7</strain>
    </source>
</reference>